<dbReference type="EMBL" id="LAZR01000401">
    <property type="protein sequence ID" value="KKN70514.1"/>
    <property type="molecule type" value="Genomic_DNA"/>
</dbReference>
<dbReference type="SUPFAM" id="SSF52540">
    <property type="entry name" value="P-loop containing nucleoside triphosphate hydrolases"/>
    <property type="match status" value="2"/>
</dbReference>
<dbReference type="Pfam" id="PF00271">
    <property type="entry name" value="Helicase_C"/>
    <property type="match status" value="1"/>
</dbReference>
<evidence type="ECO:0008006" key="5">
    <source>
        <dbReference type="Google" id="ProtNLM"/>
    </source>
</evidence>
<dbReference type="Pfam" id="PF00176">
    <property type="entry name" value="SNF2-rel_dom"/>
    <property type="match status" value="1"/>
</dbReference>
<feature type="domain" description="Helicase C-terminal" evidence="3">
    <location>
        <begin position="313"/>
        <end position="471"/>
    </location>
</feature>
<keyword evidence="1" id="KW-0378">Hydrolase</keyword>
<sequence length="496" mass="57004">MQEALPQPEINIHDLLFPFQGEDRDKLITLPRGILGSEMGTGKTEVFIAMCDKLQLNRTLIAAPKTMVLEWKDRIEKRLGIPASVPYGTVEGKYHRFSLGKEHFGNHFLIVSHEMMRMERYLEVLKLVPWDAIGYDEAHRFKNRKAKQTYGAQLLATRTERLVHITGTPFENYPDELWSLLNMLDSKEWGPYNAFVKEYCIQVPSPWGPRIVGPNKKNQPELRRRLHEIMIRRERIDVMKDLPGKFPTRHIPVQFSEKQHNAYRRMEQEYVVALKDGENLFAPSMLARLTRLRQISLDPGTIGIDAPSAKADTLLDLLKDFTRDQKVIVFSYYASFLRRFAEKLEPGTFEMIIGGQTAQERRNARLRIQEADVIRVGLVSLMAGGVGIDLTSASVAIFTDIFWTPSVNHQAEDRLDRFGQENKVSIIRLVAPNTIDDDMNKLEEKKEKVFNETVAIHTAVQGIVERNNAKDMEFLMQHAISDAVQIFTLEDDREGE</sequence>
<dbReference type="InterPro" id="IPR001650">
    <property type="entry name" value="Helicase_C-like"/>
</dbReference>
<dbReference type="InterPro" id="IPR000330">
    <property type="entry name" value="SNF2_N"/>
</dbReference>
<name>A0A0F9SUH1_9ZZZZ</name>
<dbReference type="GO" id="GO:0005524">
    <property type="term" value="F:ATP binding"/>
    <property type="evidence" value="ECO:0007669"/>
    <property type="project" value="InterPro"/>
</dbReference>
<feature type="domain" description="Helicase ATP-binding" evidence="2">
    <location>
        <begin position="24"/>
        <end position="187"/>
    </location>
</feature>
<dbReference type="PROSITE" id="PS51192">
    <property type="entry name" value="HELICASE_ATP_BIND_1"/>
    <property type="match status" value="1"/>
</dbReference>
<dbReference type="PANTHER" id="PTHR45766">
    <property type="entry name" value="DNA ANNEALING HELICASE AND ENDONUCLEASE ZRANB3 FAMILY MEMBER"/>
    <property type="match status" value="1"/>
</dbReference>
<dbReference type="GO" id="GO:0031297">
    <property type="term" value="P:replication fork processing"/>
    <property type="evidence" value="ECO:0007669"/>
    <property type="project" value="TreeGrafter"/>
</dbReference>
<dbReference type="Gene3D" id="3.40.50.300">
    <property type="entry name" value="P-loop containing nucleotide triphosphate hydrolases"/>
    <property type="match status" value="1"/>
</dbReference>
<comment type="caution">
    <text evidence="4">The sequence shown here is derived from an EMBL/GenBank/DDBJ whole genome shotgun (WGS) entry which is preliminary data.</text>
</comment>
<evidence type="ECO:0000256" key="1">
    <source>
        <dbReference type="ARBA" id="ARBA00022801"/>
    </source>
</evidence>
<dbReference type="PANTHER" id="PTHR45766:SF6">
    <property type="entry name" value="SWI_SNF-RELATED MATRIX-ASSOCIATED ACTIN-DEPENDENT REGULATOR OF CHROMATIN SUBFAMILY A-LIKE PROTEIN 1"/>
    <property type="match status" value="1"/>
</dbReference>
<dbReference type="InterPro" id="IPR049730">
    <property type="entry name" value="SNF2/RAD54-like_C"/>
</dbReference>
<dbReference type="Gene3D" id="3.40.50.10810">
    <property type="entry name" value="Tandem AAA-ATPase domain"/>
    <property type="match status" value="1"/>
</dbReference>
<proteinExistence type="predicted"/>
<reference evidence="4" key="1">
    <citation type="journal article" date="2015" name="Nature">
        <title>Complex archaea that bridge the gap between prokaryotes and eukaryotes.</title>
        <authorList>
            <person name="Spang A."/>
            <person name="Saw J.H."/>
            <person name="Jorgensen S.L."/>
            <person name="Zaremba-Niedzwiedzka K."/>
            <person name="Martijn J."/>
            <person name="Lind A.E."/>
            <person name="van Eijk R."/>
            <person name="Schleper C."/>
            <person name="Guy L."/>
            <person name="Ettema T.J."/>
        </authorList>
    </citation>
    <scope>NUCLEOTIDE SEQUENCE</scope>
</reference>
<organism evidence="4">
    <name type="scientific">marine sediment metagenome</name>
    <dbReference type="NCBI Taxonomy" id="412755"/>
    <lineage>
        <taxon>unclassified sequences</taxon>
        <taxon>metagenomes</taxon>
        <taxon>ecological metagenomes</taxon>
    </lineage>
</organism>
<dbReference type="GO" id="GO:0006281">
    <property type="term" value="P:DNA repair"/>
    <property type="evidence" value="ECO:0007669"/>
    <property type="project" value="TreeGrafter"/>
</dbReference>
<dbReference type="PROSITE" id="PS51194">
    <property type="entry name" value="HELICASE_CTER"/>
    <property type="match status" value="1"/>
</dbReference>
<accession>A0A0F9SUH1</accession>
<dbReference type="SMART" id="SM00490">
    <property type="entry name" value="HELICc"/>
    <property type="match status" value="1"/>
</dbReference>
<gene>
    <name evidence="4" type="ORF">LCGC14_0429450</name>
</gene>
<dbReference type="CDD" id="cd18793">
    <property type="entry name" value="SF2_C_SNF"/>
    <property type="match status" value="1"/>
</dbReference>
<dbReference type="InterPro" id="IPR027417">
    <property type="entry name" value="P-loop_NTPase"/>
</dbReference>
<dbReference type="SMART" id="SM00487">
    <property type="entry name" value="DEXDc"/>
    <property type="match status" value="1"/>
</dbReference>
<evidence type="ECO:0000259" key="3">
    <source>
        <dbReference type="PROSITE" id="PS51194"/>
    </source>
</evidence>
<dbReference type="InterPro" id="IPR038718">
    <property type="entry name" value="SNF2-like_sf"/>
</dbReference>
<dbReference type="InterPro" id="IPR014001">
    <property type="entry name" value="Helicase_ATP-bd"/>
</dbReference>
<evidence type="ECO:0000259" key="2">
    <source>
        <dbReference type="PROSITE" id="PS51192"/>
    </source>
</evidence>
<protein>
    <recommendedName>
        <fullName evidence="5">Helicase ATP-binding domain-containing protein</fullName>
    </recommendedName>
</protein>
<dbReference type="GO" id="GO:0016787">
    <property type="term" value="F:hydrolase activity"/>
    <property type="evidence" value="ECO:0007669"/>
    <property type="project" value="UniProtKB-KW"/>
</dbReference>
<evidence type="ECO:0000313" key="4">
    <source>
        <dbReference type="EMBL" id="KKN70514.1"/>
    </source>
</evidence>
<dbReference type="AlphaFoldDB" id="A0A0F9SUH1"/>